<dbReference type="InterPro" id="IPR000601">
    <property type="entry name" value="PKD_dom"/>
</dbReference>
<dbReference type="eggNOG" id="ENOG5032ZQT">
    <property type="taxonomic scope" value="Bacteria"/>
</dbReference>
<protein>
    <recommendedName>
        <fullName evidence="2">PKD domain-containing protein</fullName>
    </recommendedName>
</protein>
<evidence type="ECO:0000313" key="4">
    <source>
        <dbReference type="Proteomes" id="UP000008460"/>
    </source>
</evidence>
<sequence>MKRAVGAIFLAVGILGTAITPAAAVQIDEHSAGDSVFLAAFEAAQEDRRSRTVDPAVALVRYTRAPMCNVATGGGAEMGDADEQFGGGDRDGDGLIACGPSNTTVPVPVCVDGPPLLPLWSQRRASAADPWPATWTLAYGYSCPEDVVPPMTEADFRRLPLAPPVLRLQPDRGWVLVNKETIVMTDDAEQTLQTTLLGYSIEVVASPSSYRYDFGDGSRDLVTTSAGHPYPDHDTFHRYETLGTVAVTLTTTWTGRYRLAGSGVWHDIPGTAETATTSAPFTVEERRSRLVDDLCTDIPTPDDC</sequence>
<dbReference type="AlphaFoldDB" id="F4H555"/>
<dbReference type="Proteomes" id="UP000008460">
    <property type="component" value="Chromosome"/>
</dbReference>
<dbReference type="HOGENOM" id="CLU_081762_1_0_11"/>
<organism evidence="3 4">
    <name type="scientific">Cellulomonas fimi (strain ATCC 484 / DSM 20113 / JCM 1341 / CCUG 24087 / LMG 16345 / NBRC 15513 / NCIMB 8980 / NCTC 7547 / NRS-133)</name>
    <dbReference type="NCBI Taxonomy" id="590998"/>
    <lineage>
        <taxon>Bacteria</taxon>
        <taxon>Bacillati</taxon>
        <taxon>Actinomycetota</taxon>
        <taxon>Actinomycetes</taxon>
        <taxon>Micrococcales</taxon>
        <taxon>Cellulomonadaceae</taxon>
        <taxon>Cellulomonas</taxon>
    </lineage>
</organism>
<feature type="signal peptide" evidence="1">
    <location>
        <begin position="1"/>
        <end position="24"/>
    </location>
</feature>
<feature type="domain" description="PKD" evidence="2">
    <location>
        <begin position="206"/>
        <end position="252"/>
    </location>
</feature>
<evidence type="ECO:0000313" key="3">
    <source>
        <dbReference type="EMBL" id="AEE46661.1"/>
    </source>
</evidence>
<dbReference type="STRING" id="590998.Celf_2536"/>
<keyword evidence="4" id="KW-1185">Reference proteome</keyword>
<evidence type="ECO:0000256" key="1">
    <source>
        <dbReference type="SAM" id="SignalP"/>
    </source>
</evidence>
<dbReference type="InterPro" id="IPR035986">
    <property type="entry name" value="PKD_dom_sf"/>
</dbReference>
<evidence type="ECO:0000259" key="2">
    <source>
        <dbReference type="PROSITE" id="PS50093"/>
    </source>
</evidence>
<dbReference type="GO" id="GO:0005975">
    <property type="term" value="P:carbohydrate metabolic process"/>
    <property type="evidence" value="ECO:0007669"/>
    <property type="project" value="UniProtKB-ARBA"/>
</dbReference>
<accession>F4H555</accession>
<gene>
    <name evidence="3" type="ordered locus">Celf_2536</name>
</gene>
<dbReference type="InterPro" id="IPR013783">
    <property type="entry name" value="Ig-like_fold"/>
</dbReference>
<dbReference type="PROSITE" id="PS50093">
    <property type="entry name" value="PKD"/>
    <property type="match status" value="1"/>
</dbReference>
<reference evidence="3 4" key="1">
    <citation type="submission" date="2011-04" db="EMBL/GenBank/DDBJ databases">
        <title>Complete sequence of Cellulomonas fimi ATCC 484.</title>
        <authorList>
            <consortium name="US DOE Joint Genome Institute"/>
            <person name="Lucas S."/>
            <person name="Han J."/>
            <person name="Lapidus A."/>
            <person name="Cheng J.-F."/>
            <person name="Goodwin L."/>
            <person name="Pitluck S."/>
            <person name="Peters L."/>
            <person name="Chertkov O."/>
            <person name="Detter J.C."/>
            <person name="Han C."/>
            <person name="Tapia R."/>
            <person name="Land M."/>
            <person name="Hauser L."/>
            <person name="Kyrpides N."/>
            <person name="Ivanova N."/>
            <person name="Ovchinnikova G."/>
            <person name="Pagani I."/>
            <person name="Mead D."/>
            <person name="Brumm P."/>
            <person name="Woyke T."/>
        </authorList>
    </citation>
    <scope>NUCLEOTIDE SEQUENCE [LARGE SCALE GENOMIC DNA]</scope>
    <source>
        <strain evidence="4">ATCC 484 / DSM 20113 / JCM 1341 / NBRC 15513 / NCIMB 8980 / NCTC 7547</strain>
    </source>
</reference>
<dbReference type="SUPFAM" id="SSF49299">
    <property type="entry name" value="PKD domain"/>
    <property type="match status" value="1"/>
</dbReference>
<dbReference type="KEGG" id="cfi:Celf_2536"/>
<dbReference type="EMBL" id="CP002666">
    <property type="protein sequence ID" value="AEE46661.1"/>
    <property type="molecule type" value="Genomic_DNA"/>
</dbReference>
<proteinExistence type="predicted"/>
<keyword evidence="1" id="KW-0732">Signal</keyword>
<dbReference type="Gene3D" id="2.60.40.10">
    <property type="entry name" value="Immunoglobulins"/>
    <property type="match status" value="1"/>
</dbReference>
<feature type="chain" id="PRO_5003309051" description="PKD domain-containing protein" evidence="1">
    <location>
        <begin position="25"/>
        <end position="304"/>
    </location>
</feature>
<name>F4H555_CELFA</name>